<reference evidence="2" key="1">
    <citation type="submission" date="2016-10" db="EMBL/GenBank/DDBJ databases">
        <authorList>
            <person name="See-Too W.S."/>
        </authorList>
    </citation>
    <scope>NUCLEOTIDE SEQUENCE</scope>
    <source>
        <strain evidence="2">DSM 14505</strain>
    </source>
</reference>
<dbReference type="Proteomes" id="UP000092661">
    <property type="component" value="Chromosome"/>
</dbReference>
<evidence type="ECO:0000256" key="1">
    <source>
        <dbReference type="SAM" id="Coils"/>
    </source>
</evidence>
<dbReference type="RefSeq" id="WP_065536833.1">
    <property type="nucleotide sequence ID" value="NZ_CP016534.2"/>
</dbReference>
<sequence>MLRDPEQELSFRKTFKANFLEAVERKREREKRILEDQAQQNALLQRIREEEKEAAVAPVEGEKTEELQEAVPQIEPSVSLPRAVLASTAMSPQEKELDDRFRQYFYELNRGKVQNLSSHVPEKKYREFLERMRTTRIEGASYILSSNHVWRPIILTWLEENYYLENWKVSVQIIRDVLKNARVEFTENREEILKVPIKDFLTVYQKSLKKDLKVKSSFSIKS</sequence>
<dbReference type="EMBL" id="CP016534">
    <property type="protein sequence ID" value="ANU10864.1"/>
    <property type="molecule type" value="Genomic_DNA"/>
</dbReference>
<accession>A0ABM6D640</accession>
<feature type="coiled-coil region" evidence="1">
    <location>
        <begin position="20"/>
        <end position="54"/>
    </location>
</feature>
<name>A0ABM6D640_9BACL</name>
<evidence type="ECO:0000313" key="3">
    <source>
        <dbReference type="Proteomes" id="UP000092661"/>
    </source>
</evidence>
<keyword evidence="3" id="KW-1185">Reference proteome</keyword>
<organism evidence="2 3">
    <name type="scientific">Planococcus antarcticus DSM 14505</name>
    <dbReference type="NCBI Taxonomy" id="1185653"/>
    <lineage>
        <taxon>Bacteria</taxon>
        <taxon>Bacillati</taxon>
        <taxon>Bacillota</taxon>
        <taxon>Bacilli</taxon>
        <taxon>Bacillales</taxon>
        <taxon>Caryophanaceae</taxon>
        <taxon>Planococcus</taxon>
    </lineage>
</organism>
<keyword evidence="1" id="KW-0175">Coiled coil</keyword>
<evidence type="ECO:0000313" key="2">
    <source>
        <dbReference type="EMBL" id="ANU10864.1"/>
    </source>
</evidence>
<proteinExistence type="predicted"/>
<protein>
    <submittedName>
        <fullName evidence="2">Uncharacterized protein</fullName>
    </submittedName>
</protein>
<gene>
    <name evidence="2" type="ORF">BBH88_11350</name>
</gene>